<sequence>MTDTTELTATGSPTTGPGATAPAEPVAAPRGGGAQPGRPGDAPPLSPRELLRWSWRQLTSMRTALLLLLLLALAAVPGSVVPQRDVDAIEVTQWQDAHPGLTPLYERLGLFSVYDSAWFSAVYLLLMVSLAGCIVPRTAVYWRALRAAPPPAPKNLRQLPAHASFETAAPPDVVRAQARTVLRRRRYRVAADRPGEPQDAVAAERGHLREAGNLLFHVSVIVVLVGFAYGQLLGFKGGTIVLTGRGFSNTLSQYDDFNPGSLFDPAGLAPVSIDVEDFRVRFLPSGPQAGQPVEFTADVTYREEPGAPEREHRLEVNHPLQLDGVSVFLVGHGYAPVLTVTDGDGNVTKEPVVFLPQDSTFASFGVVKLPDASPRQLGFEGMFYPTFASTGRDPYSAFPDALRPVVSLFGYSGDLGMDDGAPQSVYQLDTAGLDRFERAPGNPVRFDLELGETMQLPDGQGSISFDGYQRWVKLQVSDTPGKGLALGGIVVGLLGLMGSLFVRRRRTWVRVTPRGDRTLVEVAGLDRSTVAEGLEDEVRRLAEALGAPPTDHRSTDSRSTDSSTRSATP</sequence>
<evidence type="ECO:0000313" key="9">
    <source>
        <dbReference type="EMBL" id="CAA9331658.1"/>
    </source>
</evidence>
<evidence type="ECO:0000256" key="1">
    <source>
        <dbReference type="ARBA" id="ARBA00004141"/>
    </source>
</evidence>
<gene>
    <name evidence="9" type="ORF">AVDCRST_MAG36-963</name>
</gene>
<dbReference type="InterPro" id="IPR023494">
    <property type="entry name" value="Cyt_c_bgen_Ccs1/CcsB/ResB"/>
</dbReference>
<dbReference type="PANTHER" id="PTHR31566">
    <property type="entry name" value="CYTOCHROME C BIOGENESIS PROTEIN CCS1, CHLOROPLASTIC"/>
    <property type="match status" value="1"/>
</dbReference>
<feature type="domain" description="ResB-like" evidence="8">
    <location>
        <begin position="61"/>
        <end position="530"/>
    </location>
</feature>
<feature type="region of interest" description="Disordered" evidence="6">
    <location>
        <begin position="541"/>
        <end position="569"/>
    </location>
</feature>
<organism evidence="9">
    <name type="scientific">uncultured Nocardioidaceae bacterium</name>
    <dbReference type="NCBI Taxonomy" id="253824"/>
    <lineage>
        <taxon>Bacteria</taxon>
        <taxon>Bacillati</taxon>
        <taxon>Actinomycetota</taxon>
        <taxon>Actinomycetes</taxon>
        <taxon>Propionibacteriales</taxon>
        <taxon>Nocardioidaceae</taxon>
        <taxon>environmental samples</taxon>
    </lineage>
</organism>
<evidence type="ECO:0000256" key="2">
    <source>
        <dbReference type="ARBA" id="ARBA00022692"/>
    </source>
</evidence>
<reference evidence="9" key="1">
    <citation type="submission" date="2020-02" db="EMBL/GenBank/DDBJ databases">
        <authorList>
            <person name="Meier V. D."/>
        </authorList>
    </citation>
    <scope>NUCLEOTIDE SEQUENCE</scope>
    <source>
        <strain evidence="9">AVDCRST_MAG36</strain>
    </source>
</reference>
<feature type="compositionally biased region" description="Low complexity" evidence="6">
    <location>
        <begin position="560"/>
        <end position="569"/>
    </location>
</feature>
<proteinExistence type="predicted"/>
<keyword evidence="4 7" id="KW-1133">Transmembrane helix</keyword>
<evidence type="ECO:0000259" key="8">
    <source>
        <dbReference type="Pfam" id="PF05140"/>
    </source>
</evidence>
<dbReference type="AlphaFoldDB" id="A0A6J4LGL4"/>
<evidence type="ECO:0000256" key="4">
    <source>
        <dbReference type="ARBA" id="ARBA00022989"/>
    </source>
</evidence>
<keyword evidence="3" id="KW-0201">Cytochrome c-type biogenesis</keyword>
<evidence type="ECO:0000256" key="5">
    <source>
        <dbReference type="ARBA" id="ARBA00023136"/>
    </source>
</evidence>
<dbReference type="GO" id="GO:0016020">
    <property type="term" value="C:membrane"/>
    <property type="evidence" value="ECO:0007669"/>
    <property type="project" value="UniProtKB-SubCell"/>
</dbReference>
<evidence type="ECO:0000256" key="6">
    <source>
        <dbReference type="SAM" id="MobiDB-lite"/>
    </source>
</evidence>
<feature type="transmembrane region" description="Helical" evidence="7">
    <location>
        <begin position="117"/>
        <end position="136"/>
    </location>
</feature>
<evidence type="ECO:0000256" key="3">
    <source>
        <dbReference type="ARBA" id="ARBA00022748"/>
    </source>
</evidence>
<evidence type="ECO:0000256" key="7">
    <source>
        <dbReference type="SAM" id="Phobius"/>
    </source>
</evidence>
<comment type="subcellular location">
    <subcellularLocation>
        <location evidence="1">Membrane</location>
        <topology evidence="1">Multi-pass membrane protein</topology>
    </subcellularLocation>
</comment>
<feature type="compositionally biased region" description="Basic and acidic residues" evidence="6">
    <location>
        <begin position="550"/>
        <end position="559"/>
    </location>
</feature>
<dbReference type="InterPro" id="IPR007816">
    <property type="entry name" value="ResB-like_domain"/>
</dbReference>
<dbReference type="PANTHER" id="PTHR31566:SF0">
    <property type="entry name" value="CYTOCHROME C BIOGENESIS PROTEIN CCS1, CHLOROPLASTIC"/>
    <property type="match status" value="1"/>
</dbReference>
<protein>
    <submittedName>
        <fullName evidence="9">Ccs1/ResB-related putative cytochrome C-type biogenesis protein</fullName>
    </submittedName>
</protein>
<dbReference type="GO" id="GO:0017004">
    <property type="term" value="P:cytochrome complex assembly"/>
    <property type="evidence" value="ECO:0007669"/>
    <property type="project" value="UniProtKB-KW"/>
</dbReference>
<name>A0A6J4LGL4_9ACTN</name>
<accession>A0A6J4LGL4</accession>
<feature type="transmembrane region" description="Helical" evidence="7">
    <location>
        <begin position="483"/>
        <end position="502"/>
    </location>
</feature>
<dbReference type="EMBL" id="CADCUH010000059">
    <property type="protein sequence ID" value="CAA9331658.1"/>
    <property type="molecule type" value="Genomic_DNA"/>
</dbReference>
<dbReference type="Pfam" id="PF05140">
    <property type="entry name" value="ResB"/>
    <property type="match status" value="1"/>
</dbReference>
<feature type="region of interest" description="Disordered" evidence="6">
    <location>
        <begin position="1"/>
        <end position="45"/>
    </location>
</feature>
<feature type="transmembrane region" description="Helical" evidence="7">
    <location>
        <begin position="214"/>
        <end position="235"/>
    </location>
</feature>
<feature type="compositionally biased region" description="Low complexity" evidence="6">
    <location>
        <begin position="8"/>
        <end position="29"/>
    </location>
</feature>
<keyword evidence="5 7" id="KW-0472">Membrane</keyword>
<feature type="transmembrane region" description="Helical" evidence="7">
    <location>
        <begin position="64"/>
        <end position="81"/>
    </location>
</feature>
<keyword evidence="2 7" id="KW-0812">Transmembrane</keyword>